<sequence>MASVQHDTIGAWTKRCYLAARAVMDDALRPYDLGATQWYVLYQLVNAGPTRQRDLQRILQVERATLSSVVITMVRKQLVEQIPDSIDQRQKLLRITKIGEALWGELPDLTHIHSVAFDGIDADDIETAIRVLRTATERLEQHLGKGPS</sequence>
<name>A0A0M2ZGV4_9MYCO</name>
<dbReference type="PANTHER" id="PTHR33164:SF43">
    <property type="entry name" value="HTH-TYPE TRANSCRIPTIONAL REPRESSOR YETL"/>
    <property type="match status" value="1"/>
</dbReference>
<dbReference type="InterPro" id="IPR000835">
    <property type="entry name" value="HTH_MarR-typ"/>
</dbReference>
<reference evidence="2 3" key="1">
    <citation type="submission" date="2017-02" db="EMBL/GenBank/DDBJ databases">
        <title>The new phylogeny of genus Mycobacterium.</title>
        <authorList>
            <person name="Tortoli E."/>
            <person name="Trovato A."/>
            <person name="Cirillo D.M."/>
        </authorList>
    </citation>
    <scope>NUCLEOTIDE SEQUENCE [LARGE SCALE GENOMIC DNA]</scope>
    <source>
        <strain evidence="2 3">FI-09383</strain>
    </source>
</reference>
<dbReference type="Proteomes" id="UP000192772">
    <property type="component" value="Unassembled WGS sequence"/>
</dbReference>
<dbReference type="Pfam" id="PF01047">
    <property type="entry name" value="MarR"/>
    <property type="match status" value="1"/>
</dbReference>
<dbReference type="EMBL" id="MVHP01000032">
    <property type="protein sequence ID" value="ORA61470.1"/>
    <property type="molecule type" value="Genomic_DNA"/>
</dbReference>
<accession>A0A0M2ZGV4</accession>
<dbReference type="AlphaFoldDB" id="A0A0M2ZGV4"/>
<dbReference type="InterPro" id="IPR036388">
    <property type="entry name" value="WH-like_DNA-bd_sf"/>
</dbReference>
<dbReference type="OrthoDB" id="4731280at2"/>
<dbReference type="STRING" id="81858.BST23_21490"/>
<organism evidence="2 3">
    <name type="scientific">Mycolicibacterium elephantis</name>
    <dbReference type="NCBI Taxonomy" id="81858"/>
    <lineage>
        <taxon>Bacteria</taxon>
        <taxon>Bacillati</taxon>
        <taxon>Actinomycetota</taxon>
        <taxon>Actinomycetes</taxon>
        <taxon>Mycobacteriales</taxon>
        <taxon>Mycobacteriaceae</taxon>
        <taxon>Mycolicibacterium</taxon>
    </lineage>
</organism>
<comment type="caution">
    <text evidence="2">The sequence shown here is derived from an EMBL/GenBank/DDBJ whole genome shotgun (WGS) entry which is preliminary data.</text>
</comment>
<dbReference type="GO" id="GO:0006950">
    <property type="term" value="P:response to stress"/>
    <property type="evidence" value="ECO:0007669"/>
    <property type="project" value="TreeGrafter"/>
</dbReference>
<dbReference type="SUPFAM" id="SSF46785">
    <property type="entry name" value="Winged helix' DNA-binding domain"/>
    <property type="match status" value="1"/>
</dbReference>
<dbReference type="SMART" id="SM00347">
    <property type="entry name" value="HTH_MARR"/>
    <property type="match status" value="1"/>
</dbReference>
<feature type="domain" description="HTH marR-type" evidence="1">
    <location>
        <begin position="1"/>
        <end position="137"/>
    </location>
</feature>
<dbReference type="InterPro" id="IPR036390">
    <property type="entry name" value="WH_DNA-bd_sf"/>
</dbReference>
<dbReference type="GO" id="GO:0003700">
    <property type="term" value="F:DNA-binding transcription factor activity"/>
    <property type="evidence" value="ECO:0007669"/>
    <property type="project" value="InterPro"/>
</dbReference>
<protein>
    <submittedName>
        <fullName evidence="2">MarR family transcriptional regulator</fullName>
    </submittedName>
</protein>
<proteinExistence type="predicted"/>
<dbReference type="PROSITE" id="PS50995">
    <property type="entry name" value="HTH_MARR_2"/>
    <property type="match status" value="1"/>
</dbReference>
<dbReference type="PANTHER" id="PTHR33164">
    <property type="entry name" value="TRANSCRIPTIONAL REGULATOR, MARR FAMILY"/>
    <property type="match status" value="1"/>
</dbReference>
<evidence type="ECO:0000313" key="2">
    <source>
        <dbReference type="EMBL" id="ORA61470.1"/>
    </source>
</evidence>
<evidence type="ECO:0000259" key="1">
    <source>
        <dbReference type="PROSITE" id="PS50995"/>
    </source>
</evidence>
<dbReference type="InterPro" id="IPR039422">
    <property type="entry name" value="MarR/SlyA-like"/>
</dbReference>
<evidence type="ECO:0000313" key="3">
    <source>
        <dbReference type="Proteomes" id="UP000192772"/>
    </source>
</evidence>
<dbReference type="Gene3D" id="1.10.10.10">
    <property type="entry name" value="Winged helix-like DNA-binding domain superfamily/Winged helix DNA-binding domain"/>
    <property type="match status" value="1"/>
</dbReference>
<gene>
    <name evidence="2" type="ORF">BST23_21490</name>
</gene>